<dbReference type="Proteomes" id="UP000504606">
    <property type="component" value="Unplaced"/>
</dbReference>
<dbReference type="KEGG" id="foc:113211295"/>
<dbReference type="PROSITE" id="PS50089">
    <property type="entry name" value="ZF_RING_2"/>
    <property type="match status" value="1"/>
</dbReference>
<reference evidence="2" key="1">
    <citation type="submission" date="2025-08" db="UniProtKB">
        <authorList>
            <consortium name="RefSeq"/>
        </authorList>
    </citation>
    <scope>IDENTIFICATION</scope>
    <source>
        <tissue evidence="2">Whole organism</tissue>
    </source>
</reference>
<dbReference type="GO" id="GO:0016567">
    <property type="term" value="P:protein ubiquitination"/>
    <property type="evidence" value="ECO:0007669"/>
    <property type="project" value="TreeGrafter"/>
</dbReference>
<dbReference type="InterPro" id="IPR017907">
    <property type="entry name" value="Znf_RING_CS"/>
</dbReference>
<dbReference type="GeneID" id="113211295"/>
<gene>
    <name evidence="2" type="primary">LOC113211295</name>
</gene>
<sequence length="481" mass="53831">MTPQCGICLCSYDLDLHRPKCLPCGHTLCKKCLQDSCCKRKCPTCRKDLAAAPEECPDDIFALLIEDEAVPPRKKSRTQETEVQQLQRGVEAGRKVVEVLRLLVPKAVEALHRQLDTSVAQLHRLEESLEKRVEQKAAGDEGTTPELEDEQVQLAVQLQHSLRLLNTIKCGVVAEAEDGTTWKASVHIGGFNDILRLLLLQLREYDQLEKVDDVAVPSSPAAYVGPPMPAILTIDGYDFDGDSLMVNDILRNGRRMKNIRCIRGLKGKNADKLLRVVVTLPLHVEELLFSGKAEPAVLEEVQKMSSLKRLDIECIENCDDYPDLPLQLEELAICCPSENQLRCVMRMPALRSLQVDDYLRTNITFPPSLYGTLRWLGVVLNTLHMSTMLSLIRAHASSLEELQIYCTISDEEIGGGFYFPNLGRDLAACGLLHLRRLVLDRTKLDLCTDVAGCLMQRQSLRGFLPSSVEVVCVVCRFSALW</sequence>
<keyword evidence="1" id="KW-1185">Reference proteome</keyword>
<dbReference type="InterPro" id="IPR051435">
    <property type="entry name" value="RING_finger_E3_ubiq-ligases"/>
</dbReference>
<dbReference type="InterPro" id="IPR032675">
    <property type="entry name" value="LRR_dom_sf"/>
</dbReference>
<dbReference type="InterPro" id="IPR013083">
    <property type="entry name" value="Znf_RING/FYVE/PHD"/>
</dbReference>
<dbReference type="PROSITE" id="PS00518">
    <property type="entry name" value="ZF_RING_1"/>
    <property type="match status" value="1"/>
</dbReference>
<accession>A0A6J1SVW1</accession>
<dbReference type="GO" id="GO:0061630">
    <property type="term" value="F:ubiquitin protein ligase activity"/>
    <property type="evidence" value="ECO:0007669"/>
    <property type="project" value="TreeGrafter"/>
</dbReference>
<dbReference type="Gene3D" id="3.80.10.10">
    <property type="entry name" value="Ribonuclease Inhibitor"/>
    <property type="match status" value="1"/>
</dbReference>
<evidence type="ECO:0000313" key="1">
    <source>
        <dbReference type="Proteomes" id="UP000504606"/>
    </source>
</evidence>
<dbReference type="Gene3D" id="3.30.40.10">
    <property type="entry name" value="Zinc/RING finger domain, C3HC4 (zinc finger)"/>
    <property type="match status" value="1"/>
</dbReference>
<dbReference type="RefSeq" id="XP_026285404.1">
    <property type="nucleotide sequence ID" value="XM_026429619.2"/>
</dbReference>
<dbReference type="PANTHER" id="PTHR22791:SF34">
    <property type="entry name" value="RING-TYPE DOMAIN-CONTAINING PROTEIN"/>
    <property type="match status" value="1"/>
</dbReference>
<proteinExistence type="predicted"/>
<evidence type="ECO:0000313" key="2">
    <source>
        <dbReference type="RefSeq" id="XP_026285404.1"/>
    </source>
</evidence>
<dbReference type="SUPFAM" id="SSF57850">
    <property type="entry name" value="RING/U-box"/>
    <property type="match status" value="1"/>
</dbReference>
<dbReference type="OrthoDB" id="784962at2759"/>
<dbReference type="SMART" id="SM00184">
    <property type="entry name" value="RING"/>
    <property type="match status" value="1"/>
</dbReference>
<dbReference type="PANTHER" id="PTHR22791">
    <property type="entry name" value="RING-TYPE DOMAIN-CONTAINING PROTEIN"/>
    <property type="match status" value="1"/>
</dbReference>
<name>A0A6J1SVW1_FRAOC</name>
<organism evidence="1 2">
    <name type="scientific">Frankliniella occidentalis</name>
    <name type="common">Western flower thrips</name>
    <name type="synonym">Euthrips occidentalis</name>
    <dbReference type="NCBI Taxonomy" id="133901"/>
    <lineage>
        <taxon>Eukaryota</taxon>
        <taxon>Metazoa</taxon>
        <taxon>Ecdysozoa</taxon>
        <taxon>Arthropoda</taxon>
        <taxon>Hexapoda</taxon>
        <taxon>Insecta</taxon>
        <taxon>Pterygota</taxon>
        <taxon>Neoptera</taxon>
        <taxon>Paraneoptera</taxon>
        <taxon>Thysanoptera</taxon>
        <taxon>Terebrantia</taxon>
        <taxon>Thripoidea</taxon>
        <taxon>Thripidae</taxon>
        <taxon>Frankliniella</taxon>
    </lineage>
</organism>
<protein>
    <submittedName>
        <fullName evidence="2">Uncharacterized protein LOC113211295</fullName>
    </submittedName>
</protein>
<dbReference type="AlphaFoldDB" id="A0A6J1SVW1"/>
<dbReference type="InterPro" id="IPR001841">
    <property type="entry name" value="Znf_RING"/>
</dbReference>